<evidence type="ECO:0000313" key="1">
    <source>
        <dbReference type="EMBL" id="VDO22318.1"/>
    </source>
</evidence>
<protein>
    <submittedName>
        <fullName evidence="3">Glyco_hydro_5_C domain-containing protein</fullName>
    </submittedName>
</protein>
<keyword evidence="2" id="KW-1185">Reference proteome</keyword>
<reference evidence="1 2" key="1">
    <citation type="submission" date="2018-11" db="EMBL/GenBank/DDBJ databases">
        <authorList>
            <consortium name="Pathogen Informatics"/>
        </authorList>
    </citation>
    <scope>NUCLEOTIDE SEQUENCE [LARGE SCALE GENOMIC DNA]</scope>
</reference>
<accession>A0A183F711</accession>
<dbReference type="EMBL" id="UZAH01002523">
    <property type="protein sequence ID" value="VDO22318.1"/>
    <property type="molecule type" value="Genomic_DNA"/>
</dbReference>
<dbReference type="AlphaFoldDB" id="A0A183F711"/>
<reference evidence="3" key="2">
    <citation type="submission" date="2019-09" db="UniProtKB">
        <authorList>
            <consortium name="WormBaseParasite"/>
        </authorList>
    </citation>
    <scope>IDENTIFICATION</scope>
</reference>
<name>A0A183F711_HELPZ</name>
<evidence type="ECO:0000313" key="2">
    <source>
        <dbReference type="Proteomes" id="UP000050761"/>
    </source>
</evidence>
<dbReference type="InterPro" id="IPR013780">
    <property type="entry name" value="Glyco_hydro_b"/>
</dbReference>
<evidence type="ECO:0000313" key="3">
    <source>
        <dbReference type="WBParaSite" id="HPBE_0000195301-mRNA-1"/>
    </source>
</evidence>
<dbReference type="OrthoDB" id="1334205at2759"/>
<dbReference type="WBParaSite" id="HPBE_0000195301-mRNA-1">
    <property type="protein sequence ID" value="HPBE_0000195301-mRNA-1"/>
    <property type="gene ID" value="HPBE_0000195301"/>
</dbReference>
<organism evidence="2 3">
    <name type="scientific">Heligmosomoides polygyrus</name>
    <name type="common">Parasitic roundworm</name>
    <dbReference type="NCBI Taxonomy" id="6339"/>
    <lineage>
        <taxon>Eukaryota</taxon>
        <taxon>Metazoa</taxon>
        <taxon>Ecdysozoa</taxon>
        <taxon>Nematoda</taxon>
        <taxon>Chromadorea</taxon>
        <taxon>Rhabditida</taxon>
        <taxon>Rhabditina</taxon>
        <taxon>Rhabditomorpha</taxon>
        <taxon>Strongyloidea</taxon>
        <taxon>Heligmosomidae</taxon>
        <taxon>Heligmosomoides</taxon>
    </lineage>
</organism>
<accession>A0A3P7WX85</accession>
<sequence length="201" mass="23394">MNKLPEDDWYSLFDYEYGQSMRHGHQVVPTPWTSMIPVFVRDRGSANGLLYWDDGESVIDSFDLHDFYEWSFKYLMNDQGGYLSIKTEREAKSLTIPTLDTLEIFNYAYYPDFTSFVLNGQKVNVNVQTSNYNPYKKILYISTKNLIDLHSMPAGGVSTLSWKHSTGTIDTQSHGIKPEKIQNKIHIEEERTWKIKVDLFV</sequence>
<dbReference type="Proteomes" id="UP000050761">
    <property type="component" value="Unassembled WGS sequence"/>
</dbReference>
<proteinExistence type="predicted"/>
<gene>
    <name evidence="1" type="ORF">HPBE_LOCUS1954</name>
</gene>
<dbReference type="Gene3D" id="2.60.40.1180">
    <property type="entry name" value="Golgi alpha-mannosidase II"/>
    <property type="match status" value="1"/>
</dbReference>